<feature type="transmembrane region" description="Helical" evidence="1">
    <location>
        <begin position="17"/>
        <end position="36"/>
    </location>
</feature>
<dbReference type="EMBL" id="JBHUDO010000003">
    <property type="protein sequence ID" value="MFD1646960.1"/>
    <property type="molecule type" value="Genomic_DNA"/>
</dbReference>
<comment type="caution">
    <text evidence="2">The sequence shown here is derived from an EMBL/GenBank/DDBJ whole genome shotgun (WGS) entry which is preliminary data.</text>
</comment>
<dbReference type="RefSeq" id="WP_256400969.1">
    <property type="nucleotide sequence ID" value="NZ_JANHJR010000003.1"/>
</dbReference>
<protein>
    <recommendedName>
        <fullName evidence="4">Sec-independent protein translocase protein TatA</fullName>
    </recommendedName>
</protein>
<keyword evidence="1" id="KW-0472">Membrane</keyword>
<organism evidence="2 3">
    <name type="scientific">Haloarchaeobius litoreus</name>
    <dbReference type="NCBI Taxonomy" id="755306"/>
    <lineage>
        <taxon>Archaea</taxon>
        <taxon>Methanobacteriati</taxon>
        <taxon>Methanobacteriota</taxon>
        <taxon>Stenosarchaea group</taxon>
        <taxon>Halobacteria</taxon>
        <taxon>Halobacteriales</taxon>
        <taxon>Halorubellaceae</taxon>
        <taxon>Haloarchaeobius</taxon>
    </lineage>
</organism>
<evidence type="ECO:0000313" key="3">
    <source>
        <dbReference type="Proteomes" id="UP001597034"/>
    </source>
</evidence>
<dbReference type="InterPro" id="IPR057181">
    <property type="entry name" value="DUF7859"/>
</dbReference>
<dbReference type="Pfam" id="PF25258">
    <property type="entry name" value="DUF7859"/>
    <property type="match status" value="1"/>
</dbReference>
<sequence length="54" mass="6133">MQTPVPAQVSGFFDDPFTLFVVVVLLALIFFFYLLFRRTLLGFKEGMEKGSGKN</sequence>
<dbReference type="Proteomes" id="UP001597034">
    <property type="component" value="Unassembled WGS sequence"/>
</dbReference>
<reference evidence="2 3" key="1">
    <citation type="journal article" date="2019" name="Int. J. Syst. Evol. Microbiol.">
        <title>The Global Catalogue of Microorganisms (GCM) 10K type strain sequencing project: providing services to taxonomists for standard genome sequencing and annotation.</title>
        <authorList>
            <consortium name="The Broad Institute Genomics Platform"/>
            <consortium name="The Broad Institute Genome Sequencing Center for Infectious Disease"/>
            <person name="Wu L."/>
            <person name="Ma J."/>
        </authorList>
    </citation>
    <scope>NUCLEOTIDE SEQUENCE [LARGE SCALE GENOMIC DNA]</scope>
    <source>
        <strain evidence="2 3">CGMCC 1.10390</strain>
    </source>
</reference>
<evidence type="ECO:0000313" key="2">
    <source>
        <dbReference type="EMBL" id="MFD1646960.1"/>
    </source>
</evidence>
<keyword evidence="1" id="KW-0812">Transmembrane</keyword>
<evidence type="ECO:0008006" key="4">
    <source>
        <dbReference type="Google" id="ProtNLM"/>
    </source>
</evidence>
<proteinExistence type="predicted"/>
<accession>A0ABD6DMI1</accession>
<dbReference type="AlphaFoldDB" id="A0ABD6DMI1"/>
<gene>
    <name evidence="2" type="ORF">ACFSBL_14815</name>
</gene>
<keyword evidence="3" id="KW-1185">Reference proteome</keyword>
<keyword evidence="1" id="KW-1133">Transmembrane helix</keyword>
<name>A0ABD6DMI1_9EURY</name>
<evidence type="ECO:0000256" key="1">
    <source>
        <dbReference type="SAM" id="Phobius"/>
    </source>
</evidence>